<evidence type="ECO:0000256" key="1">
    <source>
        <dbReference type="SAM" id="Phobius"/>
    </source>
</evidence>
<keyword evidence="1" id="KW-1133">Transmembrane helix</keyword>
<keyword evidence="3" id="KW-1185">Reference proteome</keyword>
<protein>
    <submittedName>
        <fullName evidence="2">Tetraspanin family</fullName>
    </submittedName>
</protein>
<evidence type="ECO:0000313" key="2">
    <source>
        <dbReference type="EMBL" id="KAK7037948.1"/>
    </source>
</evidence>
<gene>
    <name evidence="2" type="ORF">R3P38DRAFT_2903564</name>
</gene>
<dbReference type="EMBL" id="JAWWNJ010000017">
    <property type="protein sequence ID" value="KAK7037948.1"/>
    <property type="molecule type" value="Genomic_DNA"/>
</dbReference>
<feature type="transmembrane region" description="Helical" evidence="1">
    <location>
        <begin position="58"/>
        <end position="80"/>
    </location>
</feature>
<feature type="transmembrane region" description="Helical" evidence="1">
    <location>
        <begin position="92"/>
        <end position="112"/>
    </location>
</feature>
<dbReference type="Proteomes" id="UP001362999">
    <property type="component" value="Unassembled WGS sequence"/>
</dbReference>
<reference evidence="2 3" key="1">
    <citation type="journal article" date="2024" name="J Genomics">
        <title>Draft genome sequencing and assembly of Favolaschia claudopus CIRM-BRFM 2984 isolated from oak limbs.</title>
        <authorList>
            <person name="Navarro D."/>
            <person name="Drula E."/>
            <person name="Chaduli D."/>
            <person name="Cazenave R."/>
            <person name="Ahrendt S."/>
            <person name="Wang J."/>
            <person name="Lipzen A."/>
            <person name="Daum C."/>
            <person name="Barry K."/>
            <person name="Grigoriev I.V."/>
            <person name="Favel A."/>
            <person name="Rosso M.N."/>
            <person name="Martin F."/>
        </authorList>
    </citation>
    <scope>NUCLEOTIDE SEQUENCE [LARGE SCALE GENOMIC DNA]</scope>
    <source>
        <strain evidence="2 3">CIRM-BRFM 2984</strain>
    </source>
</reference>
<organism evidence="2 3">
    <name type="scientific">Favolaschia claudopus</name>
    <dbReference type="NCBI Taxonomy" id="2862362"/>
    <lineage>
        <taxon>Eukaryota</taxon>
        <taxon>Fungi</taxon>
        <taxon>Dikarya</taxon>
        <taxon>Basidiomycota</taxon>
        <taxon>Agaricomycotina</taxon>
        <taxon>Agaricomycetes</taxon>
        <taxon>Agaricomycetidae</taxon>
        <taxon>Agaricales</taxon>
        <taxon>Marasmiineae</taxon>
        <taxon>Mycenaceae</taxon>
        <taxon>Favolaschia</taxon>
    </lineage>
</organism>
<feature type="transmembrane region" description="Helical" evidence="1">
    <location>
        <begin position="146"/>
        <end position="166"/>
    </location>
</feature>
<proteinExistence type="predicted"/>
<accession>A0AAW0CGL3</accession>
<dbReference type="AlphaFoldDB" id="A0AAW0CGL3"/>
<comment type="caution">
    <text evidence="2">The sequence shown here is derived from an EMBL/GenBank/DDBJ whole genome shotgun (WGS) entry which is preliminary data.</text>
</comment>
<evidence type="ECO:0000313" key="3">
    <source>
        <dbReference type="Proteomes" id="UP001362999"/>
    </source>
</evidence>
<keyword evidence="1" id="KW-0812">Transmembrane</keyword>
<keyword evidence="1" id="KW-0472">Membrane</keyword>
<sequence length="202" mass="22156">MALFQCRKFLGCIPLQIAVWLLALLAILVSGAGAAGGWLEVSILVNHPLPLWDRIAIIVQSGTLSLLFLLSFLGFFAGLSGKRGVVYIYSKFVFIHSPLLLVSLGLALFFTLKPDTDSDAVKKCMNGTKNSLIVQFCDNGFSVINILPIALLGAAILIQFSAWIVATSYGEERDRETKFADSDLEASRSMLEYPEHPFATRR</sequence>
<name>A0AAW0CGL3_9AGAR</name>